<dbReference type="Pfam" id="PF01226">
    <property type="entry name" value="Form_Nir_trans"/>
    <property type="match status" value="1"/>
</dbReference>
<sequence>MPPRTLAPPNLSSPADAHTPLETLRLIEQAGLTKARLPLLDLITKSFLGGVFIALGSAFDLVVAGGAPSLRASNPSLATLLAALTFPIGFVIIILFNVELCTSNMFVLAYSTLRRRTSVWDLVRNWVVSYVFNIAGCLFYAGVLVYWSDTLSSPAQKSYAATGANARVNVNWAYNFTRGIMCNWLVGVAYFLATEARDVLGKIVAIWIPIWAFVAMGYQHSVANFLLVPVGLFYEGAQFGVGKFVWNSCVPVTLGNVVGGAFFMGFALWAVYGRYEPSVKEMERNTQKEEEQAEAEGV</sequence>
<feature type="transmembrane region" description="Helical" evidence="7">
    <location>
        <begin position="127"/>
        <end position="147"/>
    </location>
</feature>
<evidence type="ECO:0000313" key="8">
    <source>
        <dbReference type="EMBL" id="KAF1837145.1"/>
    </source>
</evidence>
<comment type="subcellular location">
    <subcellularLocation>
        <location evidence="1">Membrane</location>
        <topology evidence="1">Multi-pass membrane protein</topology>
    </subcellularLocation>
</comment>
<dbReference type="InterPro" id="IPR023271">
    <property type="entry name" value="Aquaporin-like"/>
</dbReference>
<keyword evidence="4 7" id="KW-1133">Transmembrane helix</keyword>
<keyword evidence="9" id="KW-1185">Reference proteome</keyword>
<comment type="similarity">
    <text evidence="6">Belongs to the FNT transporter (TC 1.A.16) family.</text>
</comment>
<dbReference type="PANTHER" id="PTHR30520">
    <property type="entry name" value="FORMATE TRANSPORTER-RELATED"/>
    <property type="match status" value="1"/>
</dbReference>
<keyword evidence="3 7" id="KW-0812">Transmembrane</keyword>
<dbReference type="GO" id="GO:0015513">
    <property type="term" value="F:high-affinity secondary active nitrite transmembrane transporter activity"/>
    <property type="evidence" value="ECO:0007669"/>
    <property type="project" value="TreeGrafter"/>
</dbReference>
<evidence type="ECO:0000256" key="3">
    <source>
        <dbReference type="ARBA" id="ARBA00022692"/>
    </source>
</evidence>
<dbReference type="InterPro" id="IPR000292">
    <property type="entry name" value="For/NO2_transpt"/>
</dbReference>
<dbReference type="Gene3D" id="1.20.1080.10">
    <property type="entry name" value="Glycerol uptake facilitator protein"/>
    <property type="match status" value="1"/>
</dbReference>
<feature type="transmembrane region" description="Helical" evidence="7">
    <location>
        <begin position="77"/>
        <end position="98"/>
    </location>
</feature>
<feature type="transmembrane region" description="Helical" evidence="7">
    <location>
        <begin position="172"/>
        <end position="193"/>
    </location>
</feature>
<organism evidence="8 9">
    <name type="scientific">Decorospora gaudefroyi</name>
    <dbReference type="NCBI Taxonomy" id="184978"/>
    <lineage>
        <taxon>Eukaryota</taxon>
        <taxon>Fungi</taxon>
        <taxon>Dikarya</taxon>
        <taxon>Ascomycota</taxon>
        <taxon>Pezizomycotina</taxon>
        <taxon>Dothideomycetes</taxon>
        <taxon>Pleosporomycetidae</taxon>
        <taxon>Pleosporales</taxon>
        <taxon>Pleosporineae</taxon>
        <taxon>Pleosporaceae</taxon>
        <taxon>Decorospora</taxon>
    </lineage>
</organism>
<accession>A0A6A5KFV1</accession>
<dbReference type="Proteomes" id="UP000800040">
    <property type="component" value="Unassembled WGS sequence"/>
</dbReference>
<evidence type="ECO:0000313" key="9">
    <source>
        <dbReference type="Proteomes" id="UP000800040"/>
    </source>
</evidence>
<dbReference type="GO" id="GO:0015707">
    <property type="term" value="P:nitrite transport"/>
    <property type="evidence" value="ECO:0007669"/>
    <property type="project" value="TreeGrafter"/>
</dbReference>
<evidence type="ECO:0000256" key="7">
    <source>
        <dbReference type="SAM" id="Phobius"/>
    </source>
</evidence>
<keyword evidence="2" id="KW-0813">Transport</keyword>
<evidence type="ECO:0000256" key="5">
    <source>
        <dbReference type="ARBA" id="ARBA00023136"/>
    </source>
</evidence>
<protein>
    <submittedName>
        <fullName evidence="8">Formate/nitrite transporter</fullName>
    </submittedName>
</protein>
<name>A0A6A5KFV1_9PLEO</name>
<dbReference type="OrthoDB" id="4829at2759"/>
<reference evidence="8" key="1">
    <citation type="submission" date="2020-01" db="EMBL/GenBank/DDBJ databases">
        <authorList>
            <consortium name="DOE Joint Genome Institute"/>
            <person name="Haridas S."/>
            <person name="Albert R."/>
            <person name="Binder M."/>
            <person name="Bloem J."/>
            <person name="Labutti K."/>
            <person name="Salamov A."/>
            <person name="Andreopoulos B."/>
            <person name="Baker S.E."/>
            <person name="Barry K."/>
            <person name="Bills G."/>
            <person name="Bluhm B.H."/>
            <person name="Cannon C."/>
            <person name="Castanera R."/>
            <person name="Culley D.E."/>
            <person name="Daum C."/>
            <person name="Ezra D."/>
            <person name="Gonzalez J.B."/>
            <person name="Henrissat B."/>
            <person name="Kuo A."/>
            <person name="Liang C."/>
            <person name="Lipzen A."/>
            <person name="Lutzoni F."/>
            <person name="Magnuson J."/>
            <person name="Mondo S."/>
            <person name="Nolan M."/>
            <person name="Ohm R."/>
            <person name="Pangilinan J."/>
            <person name="Park H.-J."/>
            <person name="Ramirez L."/>
            <person name="Alfaro M."/>
            <person name="Sun H."/>
            <person name="Tritt A."/>
            <person name="Yoshinaga Y."/>
            <person name="Zwiers L.-H."/>
            <person name="Turgeon B.G."/>
            <person name="Goodwin S.B."/>
            <person name="Spatafora J.W."/>
            <person name="Crous P.W."/>
            <person name="Grigoriev I.V."/>
        </authorList>
    </citation>
    <scope>NUCLEOTIDE SEQUENCE</scope>
    <source>
        <strain evidence="8">P77</strain>
    </source>
</reference>
<proteinExistence type="inferred from homology"/>
<evidence type="ECO:0000256" key="2">
    <source>
        <dbReference type="ARBA" id="ARBA00022448"/>
    </source>
</evidence>
<dbReference type="GO" id="GO:0005886">
    <property type="term" value="C:plasma membrane"/>
    <property type="evidence" value="ECO:0007669"/>
    <property type="project" value="TreeGrafter"/>
</dbReference>
<dbReference type="FunFam" id="1.20.1080.10:FF:000011">
    <property type="entry name" value="Formate family transporter"/>
    <property type="match status" value="1"/>
</dbReference>
<feature type="transmembrane region" description="Helical" evidence="7">
    <location>
        <begin position="199"/>
        <end position="218"/>
    </location>
</feature>
<dbReference type="AlphaFoldDB" id="A0A6A5KFV1"/>
<feature type="transmembrane region" description="Helical" evidence="7">
    <location>
        <begin position="252"/>
        <end position="272"/>
    </location>
</feature>
<dbReference type="EMBL" id="ML975265">
    <property type="protein sequence ID" value="KAF1837145.1"/>
    <property type="molecule type" value="Genomic_DNA"/>
</dbReference>
<keyword evidence="5 7" id="KW-0472">Membrane</keyword>
<dbReference type="PANTHER" id="PTHR30520:SF6">
    <property type="entry name" value="FORMATE_NITRATE FAMILY TRANSPORTER (EUROFUNG)"/>
    <property type="match status" value="1"/>
</dbReference>
<evidence type="ECO:0000256" key="1">
    <source>
        <dbReference type="ARBA" id="ARBA00004141"/>
    </source>
</evidence>
<feature type="transmembrane region" description="Helical" evidence="7">
    <location>
        <begin position="47"/>
        <end position="65"/>
    </location>
</feature>
<evidence type="ECO:0000256" key="6">
    <source>
        <dbReference type="ARBA" id="ARBA00049660"/>
    </source>
</evidence>
<gene>
    <name evidence="8" type="ORF">BDW02DRAFT_637437</name>
</gene>
<evidence type="ECO:0000256" key="4">
    <source>
        <dbReference type="ARBA" id="ARBA00022989"/>
    </source>
</evidence>